<dbReference type="KEGG" id="hni:W911_06925"/>
<evidence type="ECO:0000313" key="1">
    <source>
        <dbReference type="EMBL" id="AHB50072.1"/>
    </source>
</evidence>
<reference evidence="1 2" key="1">
    <citation type="journal article" date="2014" name="Genome Announc.">
        <title>Complete Genome Sequence of Hyphomicrobium nitrativorans Strain NL23, a Denitrifying Bacterium Isolated from Biofilm of a Methanol-Fed Denitrification System Treating Seawater at the Montreal Biodome.</title>
        <authorList>
            <person name="Martineau C."/>
            <person name="Villeneuve C."/>
            <person name="Mauffrey F."/>
            <person name="Villemur R."/>
        </authorList>
    </citation>
    <scope>NUCLEOTIDE SEQUENCE [LARGE SCALE GENOMIC DNA]</scope>
    <source>
        <strain evidence="1">NL23</strain>
    </source>
</reference>
<evidence type="ECO:0000313" key="2">
    <source>
        <dbReference type="Proteomes" id="UP000018542"/>
    </source>
</evidence>
<dbReference type="Proteomes" id="UP000018542">
    <property type="component" value="Chromosome"/>
</dbReference>
<proteinExistence type="predicted"/>
<dbReference type="EMBL" id="CP006912">
    <property type="protein sequence ID" value="AHB50072.1"/>
    <property type="molecule type" value="Genomic_DNA"/>
</dbReference>
<gene>
    <name evidence="1" type="ORF">W911_06925</name>
</gene>
<dbReference type="HOGENOM" id="CLU_2069915_0_0_5"/>
<name>V5SHU7_9HYPH</name>
<dbReference type="AlphaFoldDB" id="V5SHU7"/>
<accession>V5SHU7</accession>
<sequence length="118" mass="12936">MAFEGARDLVNYSRVEGIAFNVQQARQAINTRWVTVPLRPRQEAAKAARRNERDPISWAKSSIDLHLSNEAESGVQVAVEGALGAVLCMISLGSRAQGAQGICIKRLRIRHGHRTSST</sequence>
<keyword evidence="2" id="KW-1185">Reference proteome</keyword>
<organism evidence="1 2">
    <name type="scientific">Hyphomicrobium nitrativorans NL23</name>
    <dbReference type="NCBI Taxonomy" id="1029756"/>
    <lineage>
        <taxon>Bacteria</taxon>
        <taxon>Pseudomonadati</taxon>
        <taxon>Pseudomonadota</taxon>
        <taxon>Alphaproteobacteria</taxon>
        <taxon>Hyphomicrobiales</taxon>
        <taxon>Hyphomicrobiaceae</taxon>
        <taxon>Hyphomicrobium</taxon>
    </lineage>
</organism>
<protein>
    <submittedName>
        <fullName evidence="1">Uncharacterized protein</fullName>
    </submittedName>
</protein>